<dbReference type="CDD" id="cd08891">
    <property type="entry name" value="SRPBCC_CalC"/>
    <property type="match status" value="1"/>
</dbReference>
<dbReference type="SUPFAM" id="SSF55961">
    <property type="entry name" value="Bet v1-like"/>
    <property type="match status" value="1"/>
</dbReference>
<dbReference type="HOGENOM" id="CLU_112319_1_0_11"/>
<dbReference type="RefSeq" id="WP_013424184.1">
    <property type="nucleotide sequence ID" value="NC_014666.1"/>
</dbReference>
<dbReference type="OrthoDB" id="268331at2"/>
<dbReference type="Gene3D" id="3.30.530.20">
    <property type="match status" value="1"/>
</dbReference>
<keyword evidence="2" id="KW-1185">Reference proteome</keyword>
<evidence type="ECO:0000313" key="2">
    <source>
        <dbReference type="Proteomes" id="UP000002484"/>
    </source>
</evidence>
<dbReference type="InterPro" id="IPR023393">
    <property type="entry name" value="START-like_dom_sf"/>
</dbReference>
<gene>
    <name evidence="1" type="ordered locus">FraEuI1c_3041</name>
</gene>
<accession>E3JBP6</accession>
<dbReference type="eggNOG" id="COG3832">
    <property type="taxonomic scope" value="Bacteria"/>
</dbReference>
<organism evidence="1 2">
    <name type="scientific">Pseudofrankia inefficax (strain DSM 45817 / CECT 9037 / DDB 130130 / EuI1c)</name>
    <name type="common">Frankia inefficax</name>
    <dbReference type="NCBI Taxonomy" id="298654"/>
    <lineage>
        <taxon>Bacteria</taxon>
        <taxon>Bacillati</taxon>
        <taxon>Actinomycetota</taxon>
        <taxon>Actinomycetes</taxon>
        <taxon>Frankiales</taxon>
        <taxon>Frankiaceae</taxon>
        <taxon>Pseudofrankia</taxon>
    </lineage>
</organism>
<reference evidence="1 2" key="1">
    <citation type="submission" date="2010-10" db="EMBL/GenBank/DDBJ databases">
        <title>Complete sequence of Frankia sp. EuI1c.</title>
        <authorList>
            <consortium name="US DOE Joint Genome Institute"/>
            <person name="Lucas S."/>
            <person name="Copeland A."/>
            <person name="Lapidus A."/>
            <person name="Cheng J.-F."/>
            <person name="Bruce D."/>
            <person name="Goodwin L."/>
            <person name="Pitluck S."/>
            <person name="Chertkov O."/>
            <person name="Detter J.C."/>
            <person name="Han C."/>
            <person name="Tapia R."/>
            <person name="Land M."/>
            <person name="Hauser L."/>
            <person name="Jeffries C."/>
            <person name="Kyrpides N."/>
            <person name="Ivanova N."/>
            <person name="Mikhailova N."/>
            <person name="Beauchemin N."/>
            <person name="Sen A."/>
            <person name="Sur S.A."/>
            <person name="Gtari M."/>
            <person name="Wall L."/>
            <person name="Tisa L."/>
            <person name="Woyke T."/>
        </authorList>
    </citation>
    <scope>NUCLEOTIDE SEQUENCE [LARGE SCALE GENOMIC DNA]</scope>
    <source>
        <strain evidence="2">DSM 45817 / CECT 9037 / EuI1c</strain>
    </source>
</reference>
<dbReference type="KEGG" id="fri:FraEuI1c_3041"/>
<evidence type="ECO:0000313" key="1">
    <source>
        <dbReference type="EMBL" id="ADP81066.1"/>
    </source>
</evidence>
<dbReference type="Proteomes" id="UP000002484">
    <property type="component" value="Chromosome"/>
</dbReference>
<proteinExistence type="predicted"/>
<name>E3JBP6_PSEI1</name>
<dbReference type="InParanoid" id="E3JBP6"/>
<dbReference type="STRING" id="298654.FraEuI1c_3041"/>
<dbReference type="AlphaFoldDB" id="E3JBP6"/>
<protein>
    <submittedName>
        <fullName evidence="1">Activator of Hsp90 ATPase 1 family protein</fullName>
    </submittedName>
</protein>
<dbReference type="EMBL" id="CP002299">
    <property type="protein sequence ID" value="ADP81066.1"/>
    <property type="molecule type" value="Genomic_DNA"/>
</dbReference>
<sequence length="175" mass="18859">MTTDIPTADATATSVSHSVDVAAPVEHVFDVFTTRMNSWWDPTHHLLADTTEMVVEPFVGGTITDVAADGARCSWGRVLAFEPPAGSGAGLFAFSWDISLRWEIETDPARCSEVHVRFSPTSPTTTRVVLEHRHLDRHGEGWESMRAAVGGPNGWTLGLSRFAEVGAASPEGSRG</sequence>